<protein>
    <submittedName>
        <fullName evidence="3">Uncharacterized protein</fullName>
    </submittedName>
</protein>
<comment type="caution">
    <text evidence="3">The sequence shown here is derived from an EMBL/GenBank/DDBJ whole genome shotgun (WGS) entry which is preliminary data.</text>
</comment>
<dbReference type="EMBL" id="BGPR01017055">
    <property type="protein sequence ID" value="GBN74966.1"/>
    <property type="molecule type" value="Genomic_DNA"/>
</dbReference>
<keyword evidence="4" id="KW-1185">Reference proteome</keyword>
<dbReference type="EMBL" id="BGPR01022808">
    <property type="protein sequence ID" value="GBN89494.1"/>
    <property type="molecule type" value="Genomic_DNA"/>
</dbReference>
<sequence>MSDNKLFCSYEQKNSKSDFYRPLLVKIQNEGEERIKTDLLKMASLEKKAQCVLGYVMLFWGYVKDVVYRTKVHNVVELKQRIESATEQVD</sequence>
<evidence type="ECO:0000313" key="2">
    <source>
        <dbReference type="EMBL" id="GBN89489.1"/>
    </source>
</evidence>
<dbReference type="Proteomes" id="UP000499080">
    <property type="component" value="Unassembled WGS sequence"/>
</dbReference>
<reference evidence="3 4" key="1">
    <citation type="journal article" date="2019" name="Sci. Rep.">
        <title>Orb-weaving spider Araneus ventricosus genome elucidates the spidroin gene catalogue.</title>
        <authorList>
            <person name="Kono N."/>
            <person name="Nakamura H."/>
            <person name="Ohtoshi R."/>
            <person name="Moran D.A.P."/>
            <person name="Shinohara A."/>
            <person name="Yoshida Y."/>
            <person name="Fujiwara M."/>
            <person name="Mori M."/>
            <person name="Tomita M."/>
            <person name="Arakawa K."/>
        </authorList>
    </citation>
    <scope>NUCLEOTIDE SEQUENCE [LARGE SCALE GENOMIC DNA]</scope>
</reference>
<proteinExistence type="predicted"/>
<dbReference type="AlphaFoldDB" id="A0A4Y2SMI7"/>
<evidence type="ECO:0000313" key="4">
    <source>
        <dbReference type="Proteomes" id="UP000499080"/>
    </source>
</evidence>
<accession>A0A4Y2SMI7</accession>
<organism evidence="3 4">
    <name type="scientific">Araneus ventricosus</name>
    <name type="common">Orbweaver spider</name>
    <name type="synonym">Epeira ventricosa</name>
    <dbReference type="NCBI Taxonomy" id="182803"/>
    <lineage>
        <taxon>Eukaryota</taxon>
        <taxon>Metazoa</taxon>
        <taxon>Ecdysozoa</taxon>
        <taxon>Arthropoda</taxon>
        <taxon>Chelicerata</taxon>
        <taxon>Arachnida</taxon>
        <taxon>Araneae</taxon>
        <taxon>Araneomorphae</taxon>
        <taxon>Entelegynae</taxon>
        <taxon>Araneoidea</taxon>
        <taxon>Araneidae</taxon>
        <taxon>Araneus</taxon>
    </lineage>
</organism>
<gene>
    <name evidence="3" type="ORF">AVEN_14208_1</name>
    <name evidence="1" type="ORF">AVEN_158679_1</name>
    <name evidence="2" type="ORF">AVEN_270172_1</name>
</gene>
<evidence type="ECO:0000313" key="1">
    <source>
        <dbReference type="EMBL" id="GBN74966.1"/>
    </source>
</evidence>
<evidence type="ECO:0000313" key="3">
    <source>
        <dbReference type="EMBL" id="GBN89494.1"/>
    </source>
</evidence>
<dbReference type="EMBL" id="BGPR01022807">
    <property type="protein sequence ID" value="GBN89489.1"/>
    <property type="molecule type" value="Genomic_DNA"/>
</dbReference>
<name>A0A4Y2SMI7_ARAVE</name>